<feature type="transmembrane region" description="Helical" evidence="1">
    <location>
        <begin position="41"/>
        <end position="64"/>
    </location>
</feature>
<gene>
    <name evidence="2" type="ORF">ACFQB0_15350</name>
</gene>
<dbReference type="RefSeq" id="WP_386733309.1">
    <property type="nucleotide sequence ID" value="NZ_JBHSTP010000006.1"/>
</dbReference>
<keyword evidence="1" id="KW-0472">Membrane</keyword>
<keyword evidence="1" id="KW-0812">Transmembrane</keyword>
<name>A0ABW1VI45_9MICO</name>
<evidence type="ECO:0000313" key="2">
    <source>
        <dbReference type="EMBL" id="MFC6357483.1"/>
    </source>
</evidence>
<feature type="transmembrane region" description="Helical" evidence="1">
    <location>
        <begin position="104"/>
        <end position="121"/>
    </location>
</feature>
<comment type="caution">
    <text evidence="2">The sequence shown here is derived from an EMBL/GenBank/DDBJ whole genome shotgun (WGS) entry which is preliminary data.</text>
</comment>
<keyword evidence="1" id="KW-1133">Transmembrane helix</keyword>
<feature type="transmembrane region" description="Helical" evidence="1">
    <location>
        <begin position="133"/>
        <end position="154"/>
    </location>
</feature>
<protein>
    <submittedName>
        <fullName evidence="2">Uncharacterized protein</fullName>
    </submittedName>
</protein>
<accession>A0ABW1VI45</accession>
<feature type="transmembrane region" description="Helical" evidence="1">
    <location>
        <begin position="166"/>
        <end position="192"/>
    </location>
</feature>
<proteinExistence type="predicted"/>
<evidence type="ECO:0000313" key="3">
    <source>
        <dbReference type="Proteomes" id="UP001596306"/>
    </source>
</evidence>
<evidence type="ECO:0000256" key="1">
    <source>
        <dbReference type="SAM" id="Phobius"/>
    </source>
</evidence>
<reference evidence="3" key="1">
    <citation type="journal article" date="2019" name="Int. J. Syst. Evol. Microbiol.">
        <title>The Global Catalogue of Microorganisms (GCM) 10K type strain sequencing project: providing services to taxonomists for standard genome sequencing and annotation.</title>
        <authorList>
            <consortium name="The Broad Institute Genomics Platform"/>
            <consortium name="The Broad Institute Genome Sequencing Center for Infectious Disease"/>
            <person name="Wu L."/>
            <person name="Ma J."/>
        </authorList>
    </citation>
    <scope>NUCLEOTIDE SEQUENCE [LARGE SCALE GENOMIC DNA]</scope>
    <source>
        <strain evidence="3">CCUG 43304</strain>
    </source>
</reference>
<organism evidence="2 3">
    <name type="scientific">Luethyella okanaganae</name>
    <dbReference type="NCBI Taxonomy" id="69372"/>
    <lineage>
        <taxon>Bacteria</taxon>
        <taxon>Bacillati</taxon>
        <taxon>Actinomycetota</taxon>
        <taxon>Actinomycetes</taxon>
        <taxon>Micrococcales</taxon>
        <taxon>Microbacteriaceae</taxon>
        <taxon>Luethyella</taxon>
    </lineage>
</organism>
<feature type="transmembrane region" description="Helical" evidence="1">
    <location>
        <begin position="18"/>
        <end position="35"/>
    </location>
</feature>
<sequence>MADQQITSEAGLDTRRTWYLGGALLLGSVVVSASARPVESLLVGWSFVGTAMYSASLLVFAIGLRGAGSVTARRPLGTAAMTALAVWIAVSAIIGVFFSPDLTFGYGDALAQFIFALVAVVQIGRAGVVPAPWAWAPAWALGAVSLLWVLQQVGSGIVSPETLPPIVALAMLDGIVRVGSAVGLGALALVLADRGRR</sequence>
<feature type="transmembrane region" description="Helical" evidence="1">
    <location>
        <begin position="76"/>
        <end position="98"/>
    </location>
</feature>
<dbReference type="Proteomes" id="UP001596306">
    <property type="component" value="Unassembled WGS sequence"/>
</dbReference>
<keyword evidence="3" id="KW-1185">Reference proteome</keyword>
<dbReference type="EMBL" id="JBHSTP010000006">
    <property type="protein sequence ID" value="MFC6357483.1"/>
    <property type="molecule type" value="Genomic_DNA"/>
</dbReference>